<dbReference type="Gene3D" id="1.10.10.2590">
    <property type="entry name" value="BEN domain"/>
    <property type="match status" value="1"/>
</dbReference>
<name>A0AAD6AQG8_9TELE</name>
<evidence type="ECO:0000313" key="4">
    <source>
        <dbReference type="Proteomes" id="UP001219934"/>
    </source>
</evidence>
<feature type="compositionally biased region" description="Basic and acidic residues" evidence="2">
    <location>
        <begin position="121"/>
        <end position="131"/>
    </location>
</feature>
<accession>A0AAD6AQG8</accession>
<comment type="caution">
    <text evidence="3">The sequence shown here is derived from an EMBL/GenBank/DDBJ whole genome shotgun (WGS) entry which is preliminary data.</text>
</comment>
<feature type="compositionally biased region" description="Basic and acidic residues" evidence="2">
    <location>
        <begin position="169"/>
        <end position="180"/>
    </location>
</feature>
<evidence type="ECO:0000256" key="2">
    <source>
        <dbReference type="SAM" id="MobiDB-lite"/>
    </source>
</evidence>
<gene>
    <name evidence="3" type="ORF">JOQ06_004750</name>
</gene>
<feature type="region of interest" description="Disordered" evidence="2">
    <location>
        <begin position="322"/>
        <end position="357"/>
    </location>
</feature>
<feature type="region of interest" description="Disordered" evidence="2">
    <location>
        <begin position="149"/>
        <end position="180"/>
    </location>
</feature>
<organism evidence="3 4">
    <name type="scientific">Pogonophryne albipinna</name>
    <dbReference type="NCBI Taxonomy" id="1090488"/>
    <lineage>
        <taxon>Eukaryota</taxon>
        <taxon>Metazoa</taxon>
        <taxon>Chordata</taxon>
        <taxon>Craniata</taxon>
        <taxon>Vertebrata</taxon>
        <taxon>Euteleostomi</taxon>
        <taxon>Actinopterygii</taxon>
        <taxon>Neopterygii</taxon>
        <taxon>Teleostei</taxon>
        <taxon>Neoteleostei</taxon>
        <taxon>Acanthomorphata</taxon>
        <taxon>Eupercaria</taxon>
        <taxon>Perciformes</taxon>
        <taxon>Notothenioidei</taxon>
        <taxon>Pogonophryne</taxon>
    </lineage>
</organism>
<reference evidence="3" key="1">
    <citation type="submission" date="2022-11" db="EMBL/GenBank/DDBJ databases">
        <title>Chromosome-level genome of Pogonophryne albipinna.</title>
        <authorList>
            <person name="Jo E."/>
        </authorList>
    </citation>
    <scope>NUCLEOTIDE SEQUENCE</scope>
    <source>
        <strain evidence="3">SGF0006</strain>
        <tissue evidence="3">Muscle</tissue>
    </source>
</reference>
<feature type="compositionally biased region" description="Low complexity" evidence="2">
    <location>
        <begin position="101"/>
        <end position="115"/>
    </location>
</feature>
<evidence type="ECO:0008006" key="5">
    <source>
        <dbReference type="Google" id="ProtNLM"/>
    </source>
</evidence>
<protein>
    <recommendedName>
        <fullName evidence="5">BEN domain-containing protein</fullName>
    </recommendedName>
</protein>
<feature type="region of interest" description="Disordered" evidence="2">
    <location>
        <begin position="80"/>
        <end position="131"/>
    </location>
</feature>
<dbReference type="EMBL" id="JAPTMU010000017">
    <property type="protein sequence ID" value="KAJ4929131.1"/>
    <property type="molecule type" value="Genomic_DNA"/>
</dbReference>
<feature type="coiled-coil region" evidence="1">
    <location>
        <begin position="183"/>
        <end position="210"/>
    </location>
</feature>
<keyword evidence="1" id="KW-0175">Coiled coil</keyword>
<dbReference type="AlphaFoldDB" id="A0AAD6AQG8"/>
<feature type="compositionally biased region" description="Polar residues" evidence="2">
    <location>
        <begin position="336"/>
        <end position="357"/>
    </location>
</feature>
<evidence type="ECO:0000313" key="3">
    <source>
        <dbReference type="EMBL" id="KAJ4929131.1"/>
    </source>
</evidence>
<sequence>MPVACPWGIFEWCEEGGNYNVYKLSEIKEPRKAFNEYKLGEVVSATFNSGKRAFPAKIQGISENKAQLEQDYLEGRQHVPATHSDSETDSETEPVEWHPLSASVTHSVSKSKTSVNGSAAPRREDSGQERNRLQIKKTVGATNAAARLDAASAPLPLPQPTAKATSSKTAKDGSLADHDRKRIHQLEETVKAIKKSYKSLKKRMRTLEDGGAPAKQPAAVDAAPAEEMCSGQTITSLEASVSHLAAGEKDLLEVVKIMALKVFSADELRTHSLTGKKTCKVTPGDPRPALDKARFQQLEQQVRKRCGVSHSTFMGKVQNLQKALRKKPATEEGGPSLQTRPTQLGPNSGTQLCTTLASGDTRLPVTVSEVLPE</sequence>
<dbReference type="Proteomes" id="UP001219934">
    <property type="component" value="Unassembled WGS sequence"/>
</dbReference>
<keyword evidence="4" id="KW-1185">Reference proteome</keyword>
<evidence type="ECO:0000256" key="1">
    <source>
        <dbReference type="SAM" id="Coils"/>
    </source>
</evidence>
<proteinExistence type="predicted"/>